<name>A0A3M7QRN2_BRAPC</name>
<proteinExistence type="predicted"/>
<dbReference type="AlphaFoldDB" id="A0A3M7QRN2"/>
<dbReference type="EMBL" id="REGN01005299">
    <property type="protein sequence ID" value="RNA13923.1"/>
    <property type="molecule type" value="Genomic_DNA"/>
</dbReference>
<accession>A0A3M7QRN2</accession>
<evidence type="ECO:0000313" key="2">
    <source>
        <dbReference type="Proteomes" id="UP000276133"/>
    </source>
</evidence>
<evidence type="ECO:0000313" key="1">
    <source>
        <dbReference type="EMBL" id="RNA13923.1"/>
    </source>
</evidence>
<dbReference type="Proteomes" id="UP000276133">
    <property type="component" value="Unassembled WGS sequence"/>
</dbReference>
<protein>
    <submittedName>
        <fullName evidence="1">Uncharacterized protein</fullName>
    </submittedName>
</protein>
<reference evidence="1 2" key="1">
    <citation type="journal article" date="2018" name="Sci. Rep.">
        <title>Genomic signatures of local adaptation to the degree of environmental predictability in rotifers.</title>
        <authorList>
            <person name="Franch-Gras L."/>
            <person name="Hahn C."/>
            <person name="Garcia-Roger E.M."/>
            <person name="Carmona M.J."/>
            <person name="Serra M."/>
            <person name="Gomez A."/>
        </authorList>
    </citation>
    <scope>NUCLEOTIDE SEQUENCE [LARGE SCALE GENOMIC DNA]</scope>
    <source>
        <strain evidence="1">HYR1</strain>
    </source>
</reference>
<gene>
    <name evidence="1" type="ORF">BpHYR1_014976</name>
</gene>
<comment type="caution">
    <text evidence="1">The sequence shown here is derived from an EMBL/GenBank/DDBJ whole genome shotgun (WGS) entry which is preliminary data.</text>
</comment>
<organism evidence="1 2">
    <name type="scientific">Brachionus plicatilis</name>
    <name type="common">Marine rotifer</name>
    <name type="synonym">Brachionus muelleri</name>
    <dbReference type="NCBI Taxonomy" id="10195"/>
    <lineage>
        <taxon>Eukaryota</taxon>
        <taxon>Metazoa</taxon>
        <taxon>Spiralia</taxon>
        <taxon>Gnathifera</taxon>
        <taxon>Rotifera</taxon>
        <taxon>Eurotatoria</taxon>
        <taxon>Monogononta</taxon>
        <taxon>Pseudotrocha</taxon>
        <taxon>Ploima</taxon>
        <taxon>Brachionidae</taxon>
        <taxon>Brachionus</taxon>
    </lineage>
</organism>
<keyword evidence="2" id="KW-1185">Reference proteome</keyword>
<sequence>MDTLACAESIKRIRLQLNSSKNEGDIGCWMPSDQTGPLGGWFFAVIWPASQAYQQPKYSLNLTNIYH</sequence>